<evidence type="ECO:0000259" key="2">
    <source>
        <dbReference type="Pfam" id="PF01979"/>
    </source>
</evidence>
<dbReference type="GO" id="GO:0016810">
    <property type="term" value="F:hydrolase activity, acting on carbon-nitrogen (but not peptide) bonds"/>
    <property type="evidence" value="ECO:0007669"/>
    <property type="project" value="InterPro"/>
</dbReference>
<dbReference type="SUPFAM" id="SSF51338">
    <property type="entry name" value="Composite domain of metallo-dependent hydrolases"/>
    <property type="match status" value="1"/>
</dbReference>
<dbReference type="InterPro" id="IPR006680">
    <property type="entry name" value="Amidohydro-rel"/>
</dbReference>
<proteinExistence type="predicted"/>
<accession>A0AAW9RCB2</accession>
<dbReference type="AlphaFoldDB" id="A0AAW9RCB2"/>
<keyword evidence="4" id="KW-1185">Reference proteome</keyword>
<dbReference type="Gene3D" id="2.30.40.10">
    <property type="entry name" value="Urease, subunit C, domain 1"/>
    <property type="match status" value="1"/>
</dbReference>
<comment type="caution">
    <text evidence="3">The sequence shown here is derived from an EMBL/GenBank/DDBJ whole genome shotgun (WGS) entry which is preliminary data.</text>
</comment>
<dbReference type="InterPro" id="IPR032466">
    <property type="entry name" value="Metal_Hydrolase"/>
</dbReference>
<feature type="chain" id="PRO_5043409906" evidence="1">
    <location>
        <begin position="23"/>
        <end position="443"/>
    </location>
</feature>
<gene>
    <name evidence="3" type="ORF">V3330_05180</name>
</gene>
<dbReference type="SUPFAM" id="SSF51556">
    <property type="entry name" value="Metallo-dependent hydrolases"/>
    <property type="match status" value="1"/>
</dbReference>
<dbReference type="Gene3D" id="3.20.20.140">
    <property type="entry name" value="Metal-dependent hydrolases"/>
    <property type="match status" value="1"/>
</dbReference>
<dbReference type="CDD" id="cd01299">
    <property type="entry name" value="Met_dep_hydrolase_A"/>
    <property type="match status" value="1"/>
</dbReference>
<dbReference type="InterPro" id="IPR011059">
    <property type="entry name" value="Metal-dep_hydrolase_composite"/>
</dbReference>
<evidence type="ECO:0000313" key="3">
    <source>
        <dbReference type="EMBL" id="MEJ8567009.1"/>
    </source>
</evidence>
<feature type="signal peptide" evidence="1">
    <location>
        <begin position="1"/>
        <end position="22"/>
    </location>
</feature>
<evidence type="ECO:0000313" key="4">
    <source>
        <dbReference type="Proteomes" id="UP001359886"/>
    </source>
</evidence>
<dbReference type="Pfam" id="PF01979">
    <property type="entry name" value="Amidohydro_1"/>
    <property type="match status" value="1"/>
</dbReference>
<protein>
    <submittedName>
        <fullName evidence="3">Amidohydrolase family protein</fullName>
    </submittedName>
</protein>
<dbReference type="EMBL" id="JAZHOG010000003">
    <property type="protein sequence ID" value="MEJ8567009.1"/>
    <property type="molecule type" value="Genomic_DNA"/>
</dbReference>
<evidence type="ECO:0000256" key="1">
    <source>
        <dbReference type="SAM" id="SignalP"/>
    </source>
</evidence>
<sequence length="443" mass="48470">MVNIMRCFWLFVGFILQGAAIAADVDRTFLYDADAKTFVQPHEPSSLYLVGGSLIDGTGAEPRPNEGILIANGRFQSVSATEVPEDVVRIDAENKWILPGLFDLHAHVTFYLPSGFHAEDDVVNAIRTERFLERYQAIGVTTVRDVASRHNVGYSVKRAQRMGLMGGARLYVSGPGITVTGGHAAEFQPNEPPMYAVEADGPWKMRQAVRQAVKMGADLIKVLPPFTEEEIATIVDEAHFWKLPVTAHVGGPQDLVQDTARRAVASGVDSVEHLYPSGSGDALSKLLKKMKSRDIQVIPTITYHFNELNSFSNYERDWMLRKLQYSRDSVIEQLKTIHRAGISLAVGTDSNAIHMLTIADLYASELQNLTLGNLSPMEVIQAATLNSAEAMGIGDELGSIEGGKKADLIIVDQDPLESLASVVAPSWVIQGGKVVHRLVENPQ</sequence>
<dbReference type="PANTHER" id="PTHR43135">
    <property type="entry name" value="ALPHA-D-RIBOSE 1-METHYLPHOSPHONATE 5-TRIPHOSPHATE DIPHOSPHATASE"/>
    <property type="match status" value="1"/>
</dbReference>
<reference evidence="3 4" key="1">
    <citation type="submission" date="2024-02" db="EMBL/GenBank/DDBJ databases">
        <title>A novel Wenzhouxiangellaceae bacterium, isolated from coastal sediments.</title>
        <authorList>
            <person name="Du Z.-J."/>
            <person name="Ye Y.-Q."/>
            <person name="Zhang X.-Y."/>
        </authorList>
    </citation>
    <scope>NUCLEOTIDE SEQUENCE [LARGE SCALE GENOMIC DNA]</scope>
    <source>
        <strain evidence="3 4">CH-27</strain>
    </source>
</reference>
<organism evidence="3 4">
    <name type="scientific">Elongatibacter sediminis</name>
    <dbReference type="NCBI Taxonomy" id="3119006"/>
    <lineage>
        <taxon>Bacteria</taxon>
        <taxon>Pseudomonadati</taxon>
        <taxon>Pseudomonadota</taxon>
        <taxon>Gammaproteobacteria</taxon>
        <taxon>Chromatiales</taxon>
        <taxon>Wenzhouxiangellaceae</taxon>
        <taxon>Elongatibacter</taxon>
    </lineage>
</organism>
<dbReference type="RefSeq" id="WP_354694329.1">
    <property type="nucleotide sequence ID" value="NZ_JAZHOG010000003.1"/>
</dbReference>
<feature type="domain" description="Amidohydrolase-related" evidence="2">
    <location>
        <begin position="96"/>
        <end position="426"/>
    </location>
</feature>
<dbReference type="PANTHER" id="PTHR43135:SF3">
    <property type="entry name" value="ALPHA-D-RIBOSE 1-METHYLPHOSPHONATE 5-TRIPHOSPHATE DIPHOSPHATASE"/>
    <property type="match status" value="1"/>
</dbReference>
<keyword evidence="1" id="KW-0732">Signal</keyword>
<dbReference type="InterPro" id="IPR057744">
    <property type="entry name" value="OTAase-like"/>
</dbReference>
<name>A0AAW9RCB2_9GAMM</name>
<dbReference type="Proteomes" id="UP001359886">
    <property type="component" value="Unassembled WGS sequence"/>
</dbReference>
<dbReference type="InterPro" id="IPR051781">
    <property type="entry name" value="Metallo-dep_Hydrolase"/>
</dbReference>